<comment type="caution">
    <text evidence="2">The sequence shown here is derived from an EMBL/GenBank/DDBJ whole genome shotgun (WGS) entry which is preliminary data.</text>
</comment>
<gene>
    <name evidence="2" type="ORF">DYU05_16565</name>
</gene>
<dbReference type="InterPro" id="IPR004263">
    <property type="entry name" value="Exostosin"/>
</dbReference>
<organism evidence="2 3">
    <name type="scientific">Mucilaginibacter terrenus</name>
    <dbReference type="NCBI Taxonomy" id="2482727"/>
    <lineage>
        <taxon>Bacteria</taxon>
        <taxon>Pseudomonadati</taxon>
        <taxon>Bacteroidota</taxon>
        <taxon>Sphingobacteriia</taxon>
        <taxon>Sphingobacteriales</taxon>
        <taxon>Sphingobacteriaceae</taxon>
        <taxon>Mucilaginibacter</taxon>
    </lineage>
</organism>
<protein>
    <recommendedName>
        <fullName evidence="1">Exostosin GT47 domain-containing protein</fullName>
    </recommendedName>
</protein>
<name>A0A3E2NMK5_9SPHI</name>
<accession>A0A3E2NMK5</accession>
<dbReference type="EMBL" id="QWDE01000003">
    <property type="protein sequence ID" value="RFZ82229.1"/>
    <property type="molecule type" value="Genomic_DNA"/>
</dbReference>
<keyword evidence="3" id="KW-1185">Reference proteome</keyword>
<proteinExistence type="predicted"/>
<feature type="domain" description="Exostosin GT47" evidence="1">
    <location>
        <begin position="134"/>
        <end position="277"/>
    </location>
</feature>
<evidence type="ECO:0000313" key="3">
    <source>
        <dbReference type="Proteomes" id="UP000260823"/>
    </source>
</evidence>
<dbReference type="InterPro" id="IPR040911">
    <property type="entry name" value="Exostosin_GT47"/>
</dbReference>
<evidence type="ECO:0000259" key="1">
    <source>
        <dbReference type="Pfam" id="PF03016"/>
    </source>
</evidence>
<dbReference type="PANTHER" id="PTHR11062">
    <property type="entry name" value="EXOSTOSIN HEPARAN SULFATE GLYCOSYLTRANSFERASE -RELATED"/>
    <property type="match status" value="1"/>
</dbReference>
<evidence type="ECO:0000313" key="2">
    <source>
        <dbReference type="EMBL" id="RFZ82229.1"/>
    </source>
</evidence>
<dbReference type="GO" id="GO:0016757">
    <property type="term" value="F:glycosyltransferase activity"/>
    <property type="evidence" value="ECO:0007669"/>
    <property type="project" value="InterPro"/>
</dbReference>
<dbReference type="OrthoDB" id="1416011at2"/>
<dbReference type="Proteomes" id="UP000260823">
    <property type="component" value="Unassembled WGS sequence"/>
</dbReference>
<reference evidence="2 3" key="1">
    <citation type="submission" date="2018-08" db="EMBL/GenBank/DDBJ databases">
        <title>Mucilaginibacter terrae sp. nov., isolated from manganese diggings.</title>
        <authorList>
            <person name="Huang Y."/>
            <person name="Zhou Z."/>
        </authorList>
    </citation>
    <scope>NUCLEOTIDE SEQUENCE [LARGE SCALE GENOMIC DNA]</scope>
    <source>
        <strain evidence="2 3">ZH6</strain>
    </source>
</reference>
<dbReference type="Pfam" id="PF03016">
    <property type="entry name" value="Exostosin_GT47"/>
    <property type="match status" value="1"/>
</dbReference>
<sequence length="323" mass="37366">MSRIQAGNALFWVESYTKTFRNHTLLKLYILDTPSILKPDHQRLKYPSHNRDYGIEQDFEIWLRKQKELLTPDPAEATWHYLPVYWTRWHINHNFAAHGEGLAELQSAVNNIIIDDQRTFTITQFDGGTLVNLGRATEFTAARTTNAGIDVPILCSPHRKPPVMPAKTLKASFNGSFDTHPIRVEMQKRYAGSTGVIVGGSLPTRFYKRWFWAMNYNLNTMASYIALCPRGTSCNSFRFFEAMQLGTAPCLIGDADVRPFKKFIPWEEISYYAATIDDLDNILTSINKTEALEKGRKAYQYWKNELYYQQWCKYVIKELEHLG</sequence>
<dbReference type="AlphaFoldDB" id="A0A3E2NMK5"/>